<proteinExistence type="predicted"/>
<organism evidence="1">
    <name type="scientific">Solanum chacoense</name>
    <name type="common">Chaco potato</name>
    <dbReference type="NCBI Taxonomy" id="4108"/>
    <lineage>
        <taxon>Eukaryota</taxon>
        <taxon>Viridiplantae</taxon>
        <taxon>Streptophyta</taxon>
        <taxon>Embryophyta</taxon>
        <taxon>Tracheophyta</taxon>
        <taxon>Spermatophyta</taxon>
        <taxon>Magnoliopsida</taxon>
        <taxon>eudicotyledons</taxon>
        <taxon>Gunneridae</taxon>
        <taxon>Pentapetalae</taxon>
        <taxon>asterids</taxon>
        <taxon>lamiids</taxon>
        <taxon>Solanales</taxon>
        <taxon>Solanaceae</taxon>
        <taxon>Solanoideae</taxon>
        <taxon>Solaneae</taxon>
        <taxon>Solanum</taxon>
    </lineage>
</organism>
<evidence type="ECO:0000313" key="1">
    <source>
        <dbReference type="EMBL" id="JAP11632.1"/>
    </source>
</evidence>
<protein>
    <submittedName>
        <fullName evidence="1">Putative ovule protein</fullName>
    </submittedName>
</protein>
<dbReference type="AlphaFoldDB" id="A0A0V0GW39"/>
<dbReference type="EMBL" id="GEDG01030999">
    <property type="protein sequence ID" value="JAP11632.1"/>
    <property type="molecule type" value="Transcribed_RNA"/>
</dbReference>
<sequence length="86" mass="9798">MSFMFLIPIPRSPVIFCFLITGFSVKTSKVLFQKVQGTHKGVYNSKNVSRHRLKHTFNHNHSTTISKNLTLPTIQSFNNFATISSK</sequence>
<name>A0A0V0GW39_SOLCH</name>
<reference evidence="1" key="1">
    <citation type="submission" date="2015-12" db="EMBL/GenBank/DDBJ databases">
        <title>Gene expression during late stages of embryo sac development: a critical building block for successful pollen-pistil interactions.</title>
        <authorList>
            <person name="Liu Y."/>
            <person name="Joly V."/>
            <person name="Sabar M."/>
            <person name="Matton D.P."/>
        </authorList>
    </citation>
    <scope>NUCLEOTIDE SEQUENCE</scope>
</reference>
<accession>A0A0V0GW39</accession>